<name>A0AAW0BU41_9AGAR</name>
<evidence type="ECO:0000313" key="4">
    <source>
        <dbReference type="Proteomes" id="UP001383192"/>
    </source>
</evidence>
<sequence length="1154" mass="127288">MAGKKRKTTTTKKGISPELATARSHHHGILSKLGKVKVALGRAEEIIKTLSAVEARTPAEDKKLDQNRIKLAEKMAQFEVLTTQSLEQETLVKRLEGSGSNEDSNAEDNGSTNHSNEDGDDVGALDDIEENTPPTKRAKSRDFLSSSERDGVRAQIASGSPPIPRPSTSPVVATHVVPDLPVSPLPESLANSLPIDISPQPAPLPPSSPLQDSSMPISRTTILRPSAQQTFNDEVVSTISQTKVTGSEDRSTVNDPEEIAVDGITVPPTEHVGLDKDERRVLHTEITPLTLRATNPSMSIPRSSQDQIGEASSDNQDQPTPSPTSGAVDKHHGTSEMRMLPVDSRRSFAASRLASANVPKDLGNPRGDRQVQITASGGFGSPVQQWAQNDQLLFQPSGNEPRSTSTAQEQMDPWGSYSNGPPDIDMNFDGLNLLSSVAMFPNQSSFEFLPTASSSAPFHLTNDFSQDLIMAGAIPQMENNVPFSYHGTSITNQVPWQMAATPGLMMNVPTHPAISANYANSMAKQLYTMQGPSNPAVSFTHGNGFVSWGPETQWSSGHLREWDSDSDTGPTAKAAEADGYTPYTDPLDPWTPGVSKLGLSRTASGMSLHALMERLLRPPDLRAGEDGLELGSGLEETYKYWKKRVAEDCKGQGAQGTKKNDDDDSYVKKAEETEQQYIEKMEDACHDITQMFLKTGGDYFVPFKFREWVRQDSRFARLAGLVCAELAIIVLTTETGMVKCIYHHYSDKSFKNNDYHMQQQYLKAHEYALALQEKLKQEEIEKAKKREEAKKKGMEKEPVQEKEHVKVTGKEKAKAKGKEKAKAKGKEKEKVQQAPRGKSKGSMATAPQNSSGAVDTEPSADTNSTAANPAATHSADNNSANPDAKEKPKGPVVPCFPKFLSTGVPERPVQTSRVGKKHKKANDSEEVEEVVVVVAEDTCNTEAQDGEKAESNDGGAVAESSDGKPYPPLAVLRRGFGNCGCTFEQMINSLYQWKWQSHYSPTLDLHEMWNSIRPQPRWRNFMSETAARGGSRMPQDYYTHLRVRDLKGGPDAWKYVEVHPETLLTYRIENLTRVRDALSEERKKAEEAERLAKEAERMAEEARKKAEAELDNMPIDYYDCFHWTKIVLISRVMSADRIGRDRTSFDVIRREWTA</sequence>
<dbReference type="AlphaFoldDB" id="A0AAW0BU41"/>
<dbReference type="EMBL" id="JAYKXP010000079">
    <property type="protein sequence ID" value="KAK7030264.1"/>
    <property type="molecule type" value="Genomic_DNA"/>
</dbReference>
<evidence type="ECO:0000313" key="3">
    <source>
        <dbReference type="EMBL" id="KAK7030264.1"/>
    </source>
</evidence>
<feature type="region of interest" description="Disordered" evidence="2">
    <location>
        <begin position="83"/>
        <end position="171"/>
    </location>
</feature>
<feature type="compositionally biased region" description="Polar residues" evidence="2">
    <location>
        <begin position="394"/>
        <end position="409"/>
    </location>
</feature>
<feature type="compositionally biased region" description="Acidic residues" evidence="2">
    <location>
        <begin position="118"/>
        <end position="130"/>
    </location>
</feature>
<organism evidence="3 4">
    <name type="scientific">Paramarasmius palmivorus</name>
    <dbReference type="NCBI Taxonomy" id="297713"/>
    <lineage>
        <taxon>Eukaryota</taxon>
        <taxon>Fungi</taxon>
        <taxon>Dikarya</taxon>
        <taxon>Basidiomycota</taxon>
        <taxon>Agaricomycotina</taxon>
        <taxon>Agaricomycetes</taxon>
        <taxon>Agaricomycetidae</taxon>
        <taxon>Agaricales</taxon>
        <taxon>Marasmiineae</taxon>
        <taxon>Marasmiaceae</taxon>
        <taxon>Paramarasmius</taxon>
    </lineage>
</organism>
<protein>
    <submittedName>
        <fullName evidence="3">Uncharacterized protein</fullName>
    </submittedName>
</protein>
<evidence type="ECO:0000256" key="2">
    <source>
        <dbReference type="SAM" id="MobiDB-lite"/>
    </source>
</evidence>
<gene>
    <name evidence="3" type="ORF">VNI00_014281</name>
</gene>
<feature type="region of interest" description="Disordered" evidence="2">
    <location>
        <begin position="560"/>
        <end position="588"/>
    </location>
</feature>
<evidence type="ECO:0000256" key="1">
    <source>
        <dbReference type="SAM" id="Coils"/>
    </source>
</evidence>
<feature type="compositionally biased region" description="Polar residues" evidence="2">
    <location>
        <begin position="845"/>
        <end position="867"/>
    </location>
</feature>
<feature type="compositionally biased region" description="Polar residues" evidence="2">
    <location>
        <begin position="292"/>
        <end position="325"/>
    </location>
</feature>
<feature type="region of interest" description="Disordered" evidence="2">
    <location>
        <begin position="356"/>
        <end position="382"/>
    </location>
</feature>
<feature type="region of interest" description="Disordered" evidence="2">
    <location>
        <begin position="941"/>
        <end position="964"/>
    </location>
</feature>
<feature type="region of interest" description="Disordered" evidence="2">
    <location>
        <begin position="394"/>
        <end position="422"/>
    </location>
</feature>
<keyword evidence="1" id="KW-0175">Coiled coil</keyword>
<accession>A0AAW0BU41</accession>
<proteinExistence type="predicted"/>
<feature type="compositionally biased region" description="Basic residues" evidence="2">
    <location>
        <begin position="1"/>
        <end position="10"/>
    </location>
</feature>
<feature type="region of interest" description="Disordered" evidence="2">
    <location>
        <begin position="784"/>
        <end position="927"/>
    </location>
</feature>
<keyword evidence="4" id="KW-1185">Reference proteome</keyword>
<feature type="compositionally biased region" description="Polar residues" evidence="2">
    <location>
        <begin position="98"/>
        <end position="114"/>
    </location>
</feature>
<feature type="compositionally biased region" description="Basic and acidic residues" evidence="2">
    <location>
        <begin position="784"/>
        <end position="831"/>
    </location>
</feature>
<dbReference type="Proteomes" id="UP001383192">
    <property type="component" value="Unassembled WGS sequence"/>
</dbReference>
<comment type="caution">
    <text evidence="3">The sequence shown here is derived from an EMBL/GenBank/DDBJ whole genome shotgun (WGS) entry which is preliminary data.</text>
</comment>
<feature type="region of interest" description="Disordered" evidence="2">
    <location>
        <begin position="286"/>
        <end position="340"/>
    </location>
</feature>
<feature type="coiled-coil region" evidence="1">
    <location>
        <begin position="1068"/>
        <end position="1112"/>
    </location>
</feature>
<reference evidence="3 4" key="1">
    <citation type="submission" date="2024-01" db="EMBL/GenBank/DDBJ databases">
        <title>A draft genome for a cacao thread blight-causing isolate of Paramarasmius palmivorus.</title>
        <authorList>
            <person name="Baruah I.K."/>
            <person name="Bukari Y."/>
            <person name="Amoako-Attah I."/>
            <person name="Meinhardt L.W."/>
            <person name="Bailey B.A."/>
            <person name="Cohen S.P."/>
        </authorList>
    </citation>
    <scope>NUCLEOTIDE SEQUENCE [LARGE SCALE GENOMIC DNA]</scope>
    <source>
        <strain evidence="3 4">GH-12</strain>
    </source>
</reference>
<feature type="region of interest" description="Disordered" evidence="2">
    <location>
        <begin position="1"/>
        <end position="23"/>
    </location>
</feature>